<evidence type="ECO:0000256" key="8">
    <source>
        <dbReference type="ARBA" id="ARBA00023316"/>
    </source>
</evidence>
<keyword evidence="8" id="KW-0961">Cell wall biogenesis/degradation</keyword>
<dbReference type="PANTHER" id="PTHR30627">
    <property type="entry name" value="PEPTIDOGLYCAN D,D-TRANSPEPTIDASE"/>
    <property type="match status" value="1"/>
</dbReference>
<keyword evidence="7" id="KW-0472">Membrane</keyword>
<dbReference type="PANTHER" id="PTHR30627:SF2">
    <property type="entry name" value="PEPTIDOGLYCAN D,D-TRANSPEPTIDASE MRDA"/>
    <property type="match status" value="1"/>
</dbReference>
<dbReference type="InterPro" id="IPR005311">
    <property type="entry name" value="PBP_dimer"/>
</dbReference>
<feature type="domain" description="Penicillin-binding protein dimerisation" evidence="9">
    <location>
        <begin position="50"/>
        <end position="217"/>
    </location>
</feature>
<protein>
    <recommendedName>
        <fullName evidence="9">Penicillin-binding protein dimerisation domain-containing protein</fullName>
    </recommendedName>
</protein>
<dbReference type="Pfam" id="PF03717">
    <property type="entry name" value="PBP_dimer"/>
    <property type="match status" value="1"/>
</dbReference>
<keyword evidence="5" id="KW-0133">Cell shape</keyword>
<proteinExistence type="predicted"/>
<evidence type="ECO:0000313" key="10">
    <source>
        <dbReference type="EMBL" id="VAW07403.1"/>
    </source>
</evidence>
<reference evidence="10" key="1">
    <citation type="submission" date="2018-06" db="EMBL/GenBank/DDBJ databases">
        <authorList>
            <person name="Zhirakovskaya E."/>
        </authorList>
    </citation>
    <scope>NUCLEOTIDE SEQUENCE</scope>
</reference>
<accession>A0A3B0STL3</accession>
<comment type="subcellular location">
    <subcellularLocation>
        <location evidence="2">Cell membrane</location>
    </subcellularLocation>
    <subcellularLocation>
        <location evidence="1">Membrane</location>
        <topology evidence="1">Single-pass membrane protein</topology>
    </subcellularLocation>
</comment>
<dbReference type="InterPro" id="IPR050515">
    <property type="entry name" value="Beta-lactam/transpept"/>
</dbReference>
<dbReference type="GO" id="GO:0071555">
    <property type="term" value="P:cell wall organization"/>
    <property type="evidence" value="ECO:0007669"/>
    <property type="project" value="UniProtKB-KW"/>
</dbReference>
<evidence type="ECO:0000256" key="7">
    <source>
        <dbReference type="ARBA" id="ARBA00022989"/>
    </source>
</evidence>
<keyword evidence="6" id="KW-0573">Peptidoglycan synthesis</keyword>
<dbReference type="GO" id="GO:0008360">
    <property type="term" value="P:regulation of cell shape"/>
    <property type="evidence" value="ECO:0007669"/>
    <property type="project" value="UniProtKB-KW"/>
</dbReference>
<feature type="non-terminal residue" evidence="10">
    <location>
        <position position="434"/>
    </location>
</feature>
<evidence type="ECO:0000259" key="9">
    <source>
        <dbReference type="Pfam" id="PF03717"/>
    </source>
</evidence>
<keyword evidence="3" id="KW-1003">Cell membrane</keyword>
<dbReference type="Gene3D" id="3.90.1310.10">
    <property type="entry name" value="Penicillin-binding protein 2a (Domain 2)"/>
    <property type="match status" value="1"/>
</dbReference>
<organism evidence="10">
    <name type="scientific">hydrothermal vent metagenome</name>
    <dbReference type="NCBI Taxonomy" id="652676"/>
    <lineage>
        <taxon>unclassified sequences</taxon>
        <taxon>metagenomes</taxon>
        <taxon>ecological metagenomes</taxon>
    </lineage>
</organism>
<dbReference type="GO" id="GO:0005886">
    <property type="term" value="C:plasma membrane"/>
    <property type="evidence" value="ECO:0007669"/>
    <property type="project" value="UniProtKB-SubCell"/>
</dbReference>
<dbReference type="GO" id="GO:0008658">
    <property type="term" value="F:penicillin binding"/>
    <property type="evidence" value="ECO:0007669"/>
    <property type="project" value="InterPro"/>
</dbReference>
<name>A0A3B0STL3_9ZZZZ</name>
<keyword evidence="7" id="KW-1133">Transmembrane helix</keyword>
<evidence type="ECO:0000256" key="6">
    <source>
        <dbReference type="ARBA" id="ARBA00022984"/>
    </source>
</evidence>
<dbReference type="EMBL" id="UOEI01000525">
    <property type="protein sequence ID" value="VAW07403.1"/>
    <property type="molecule type" value="Genomic_DNA"/>
</dbReference>
<dbReference type="GO" id="GO:0009252">
    <property type="term" value="P:peptidoglycan biosynthetic process"/>
    <property type="evidence" value="ECO:0007669"/>
    <property type="project" value="UniProtKB-KW"/>
</dbReference>
<sequence>MTSPVRVGVLGLLIAVLFGMLGLRLWTMQVTEAQAYNERADQNQVRVVFTPAPRGDIFTADGVKIAGTRSALAAIVDLALVGKDERDELAQNLAAFLDDPALPASAIMDLLLGPNQGLQITVAKDLSEDQAVFLMEHRESFPGVNIIPQPIRTYPEGELGAHVIGYIGRPNEQDLERDDVRGTDFVGKAGVEKTYDALIRGTEGVIEYRVDARRKVLSLQGEEQPTAGGSLILTIDAGVQAQLQESLRLGLVQARRLEMDERKGVLKDKSIPRLLVEALEAERTEAAEEAAKVAEAAAEGDGADEAPLPPVQPIEVDPAKALGSLYPGLPIDENGVCVPVQRVSILLGGTASLSGREPRVARLISIDEVGGNLTATVTIEGETFTVKDNQSFAGTLQVLAVAEDELIVYHKDKWCPVRTIGVVMNPNDGSIIAM</sequence>
<evidence type="ECO:0000256" key="2">
    <source>
        <dbReference type="ARBA" id="ARBA00004236"/>
    </source>
</evidence>
<dbReference type="AlphaFoldDB" id="A0A3B0STL3"/>
<dbReference type="InterPro" id="IPR036138">
    <property type="entry name" value="PBP_dimer_sf"/>
</dbReference>
<evidence type="ECO:0000256" key="1">
    <source>
        <dbReference type="ARBA" id="ARBA00004167"/>
    </source>
</evidence>
<keyword evidence="4" id="KW-0812">Transmembrane</keyword>
<evidence type="ECO:0000256" key="5">
    <source>
        <dbReference type="ARBA" id="ARBA00022960"/>
    </source>
</evidence>
<dbReference type="GO" id="GO:0071972">
    <property type="term" value="F:peptidoglycan L,D-transpeptidase activity"/>
    <property type="evidence" value="ECO:0007669"/>
    <property type="project" value="TreeGrafter"/>
</dbReference>
<dbReference type="SUPFAM" id="SSF56519">
    <property type="entry name" value="Penicillin binding protein dimerisation domain"/>
    <property type="match status" value="1"/>
</dbReference>
<evidence type="ECO:0000256" key="4">
    <source>
        <dbReference type="ARBA" id="ARBA00022692"/>
    </source>
</evidence>
<gene>
    <name evidence="10" type="ORF">MNBD_ACTINO01-1573</name>
</gene>
<evidence type="ECO:0000256" key="3">
    <source>
        <dbReference type="ARBA" id="ARBA00022475"/>
    </source>
</evidence>